<evidence type="ECO:0000259" key="1">
    <source>
        <dbReference type="Pfam" id="PF22838"/>
    </source>
</evidence>
<dbReference type="EMBL" id="JAHRIO010095114">
    <property type="protein sequence ID" value="MEQ2190005.1"/>
    <property type="molecule type" value="Genomic_DNA"/>
</dbReference>
<sequence length="185" mass="20166">MPTWRFVSIRGRARRLLSARSLVGHISGASAATGDWKLEEGCGTMVDGLCGREPPCRSDYSATWSLEEWLQLLDFLTGLFSLAVGSNVPDEEVGKTGQTAVFCPSAQIVTSCLAGSVQVLAKLSDVDHSHAEAVRSVLRARQEEIRRALLTRTNSISSAILQDFDWQLKVSQPSVFGVSRHSLMC</sequence>
<feature type="domain" description="COMMD8 helical N-terminal" evidence="1">
    <location>
        <begin position="43"/>
        <end position="95"/>
    </location>
</feature>
<gene>
    <name evidence="2" type="ORF">GOODEAATRI_031110</name>
</gene>
<keyword evidence="3" id="KW-1185">Reference proteome</keyword>
<proteinExistence type="predicted"/>
<dbReference type="InterPro" id="IPR055184">
    <property type="entry name" value="COMMD8_HN"/>
</dbReference>
<comment type="caution">
    <text evidence="2">The sequence shown here is derived from an EMBL/GenBank/DDBJ whole genome shotgun (WGS) entry which is preliminary data.</text>
</comment>
<dbReference type="Pfam" id="PF22838">
    <property type="entry name" value="COMMD8_HN"/>
    <property type="match status" value="1"/>
</dbReference>
<reference evidence="2 3" key="1">
    <citation type="submission" date="2021-06" db="EMBL/GenBank/DDBJ databases">
        <authorList>
            <person name="Palmer J.M."/>
        </authorList>
    </citation>
    <scope>NUCLEOTIDE SEQUENCE [LARGE SCALE GENOMIC DNA]</scope>
    <source>
        <strain evidence="2 3">GA_2019</strain>
        <tissue evidence="2">Muscle</tissue>
    </source>
</reference>
<dbReference type="Proteomes" id="UP001476798">
    <property type="component" value="Unassembled WGS sequence"/>
</dbReference>
<evidence type="ECO:0000313" key="2">
    <source>
        <dbReference type="EMBL" id="MEQ2190005.1"/>
    </source>
</evidence>
<organism evidence="2 3">
    <name type="scientific">Goodea atripinnis</name>
    <dbReference type="NCBI Taxonomy" id="208336"/>
    <lineage>
        <taxon>Eukaryota</taxon>
        <taxon>Metazoa</taxon>
        <taxon>Chordata</taxon>
        <taxon>Craniata</taxon>
        <taxon>Vertebrata</taxon>
        <taxon>Euteleostomi</taxon>
        <taxon>Actinopterygii</taxon>
        <taxon>Neopterygii</taxon>
        <taxon>Teleostei</taxon>
        <taxon>Neoteleostei</taxon>
        <taxon>Acanthomorphata</taxon>
        <taxon>Ovalentaria</taxon>
        <taxon>Atherinomorphae</taxon>
        <taxon>Cyprinodontiformes</taxon>
        <taxon>Goodeidae</taxon>
        <taxon>Goodea</taxon>
    </lineage>
</organism>
<name>A0ABV0Q2J0_9TELE</name>
<evidence type="ECO:0000313" key="3">
    <source>
        <dbReference type="Proteomes" id="UP001476798"/>
    </source>
</evidence>
<protein>
    <recommendedName>
        <fullName evidence="1">COMMD8 helical N-terminal domain-containing protein</fullName>
    </recommendedName>
</protein>
<accession>A0ABV0Q2J0</accession>